<organism evidence="2">
    <name type="scientific">Palpitomonas bilix</name>
    <dbReference type="NCBI Taxonomy" id="652834"/>
    <lineage>
        <taxon>Eukaryota</taxon>
        <taxon>Eukaryota incertae sedis</taxon>
    </lineage>
</organism>
<reference evidence="2" key="1">
    <citation type="submission" date="2021-01" db="EMBL/GenBank/DDBJ databases">
        <authorList>
            <person name="Corre E."/>
            <person name="Pelletier E."/>
            <person name="Niang G."/>
            <person name="Scheremetjew M."/>
            <person name="Finn R."/>
            <person name="Kale V."/>
            <person name="Holt S."/>
            <person name="Cochrane G."/>
            <person name="Meng A."/>
            <person name="Brown T."/>
            <person name="Cohen L."/>
        </authorList>
    </citation>
    <scope>NUCLEOTIDE SEQUENCE</scope>
    <source>
        <strain evidence="2">NIES-2562</strain>
    </source>
</reference>
<protein>
    <submittedName>
        <fullName evidence="2">Uncharacterized protein</fullName>
    </submittedName>
</protein>
<dbReference type="EMBL" id="HBIB01007528">
    <property type="protein sequence ID" value="CAE0242495.1"/>
    <property type="molecule type" value="Transcribed_RNA"/>
</dbReference>
<evidence type="ECO:0000313" key="2">
    <source>
        <dbReference type="EMBL" id="CAE0242495.1"/>
    </source>
</evidence>
<gene>
    <name evidence="2" type="ORF">PBIL07802_LOCUS4660</name>
</gene>
<sequence length="115" mass="13091">MSNSKSASTRVCNHECYHHHSPLFYFYFYSFFYTGMTLLFPLSFPSLFALSIYLNIATSLLVSLPPSPPLQCGYGRTTMREKRGWWRVGGCAALCKHIEIEKDPAIAHVYVSVCI</sequence>
<proteinExistence type="predicted"/>
<keyword evidence="1" id="KW-0812">Transmembrane</keyword>
<evidence type="ECO:0000256" key="1">
    <source>
        <dbReference type="SAM" id="Phobius"/>
    </source>
</evidence>
<dbReference type="AlphaFoldDB" id="A0A7S3D066"/>
<accession>A0A7S3D066</accession>
<name>A0A7S3D066_9EUKA</name>
<keyword evidence="1" id="KW-1133">Transmembrane helix</keyword>
<keyword evidence="1" id="KW-0472">Membrane</keyword>
<feature type="transmembrane region" description="Helical" evidence="1">
    <location>
        <begin position="31"/>
        <end position="54"/>
    </location>
</feature>